<dbReference type="InterPro" id="IPR012132">
    <property type="entry name" value="GMC_OxRdtase"/>
</dbReference>
<evidence type="ECO:0000256" key="1">
    <source>
        <dbReference type="ARBA" id="ARBA00004191"/>
    </source>
</evidence>
<protein>
    <submittedName>
        <fullName evidence="4">Uncharacterized protein</fullName>
    </submittedName>
</protein>
<dbReference type="PANTHER" id="PTHR11552:SF147">
    <property type="entry name" value="CHOLINE DEHYDROGENASE, MITOCHONDRIAL"/>
    <property type="match status" value="1"/>
</dbReference>
<name>A0A1Q5TEM7_9EURO</name>
<sequence>MATVSNGSEGDFIIVGGGTAGNAVAGRLAENPNVRILLVEADIPNPDQIDEITTPSKASDLRGSKYDWAYKTAMTKRDDFERIEKPNIPGLDYATPLSC</sequence>
<organism evidence="4 5">
    <name type="scientific">Penicillium subrubescens</name>
    <dbReference type="NCBI Taxonomy" id="1316194"/>
    <lineage>
        <taxon>Eukaryota</taxon>
        <taxon>Fungi</taxon>
        <taxon>Dikarya</taxon>
        <taxon>Ascomycota</taxon>
        <taxon>Pezizomycotina</taxon>
        <taxon>Eurotiomycetes</taxon>
        <taxon>Eurotiomycetidae</taxon>
        <taxon>Eurotiales</taxon>
        <taxon>Aspergillaceae</taxon>
        <taxon>Penicillium</taxon>
    </lineage>
</organism>
<comment type="subcellular location">
    <subcellularLocation>
        <location evidence="1">Secreted</location>
        <location evidence="1">Cell wall</location>
    </subcellularLocation>
</comment>
<accession>A0A1Q5TEM7</accession>
<evidence type="ECO:0000256" key="2">
    <source>
        <dbReference type="ARBA" id="ARBA00010790"/>
    </source>
</evidence>
<dbReference type="Proteomes" id="UP000186955">
    <property type="component" value="Unassembled WGS sequence"/>
</dbReference>
<proteinExistence type="inferred from homology"/>
<dbReference type="Gene3D" id="3.30.560.10">
    <property type="entry name" value="Glucose Oxidase, domain 3"/>
    <property type="match status" value="1"/>
</dbReference>
<dbReference type="GO" id="GO:0016491">
    <property type="term" value="F:oxidoreductase activity"/>
    <property type="evidence" value="ECO:0007669"/>
    <property type="project" value="TreeGrafter"/>
</dbReference>
<dbReference type="InterPro" id="IPR036188">
    <property type="entry name" value="FAD/NAD-bd_sf"/>
</dbReference>
<evidence type="ECO:0000313" key="4">
    <source>
        <dbReference type="EMBL" id="OKO98642.1"/>
    </source>
</evidence>
<comment type="caution">
    <text evidence="4">The sequence shown here is derived from an EMBL/GenBank/DDBJ whole genome shotgun (WGS) entry which is preliminary data.</text>
</comment>
<dbReference type="AlphaFoldDB" id="A0A1Q5TEM7"/>
<keyword evidence="5" id="KW-1185">Reference proteome</keyword>
<gene>
    <name evidence="4" type="ORF">PENSUB_9082</name>
</gene>
<reference evidence="4 5" key="1">
    <citation type="submission" date="2016-10" db="EMBL/GenBank/DDBJ databases">
        <title>Genome sequence of the ascomycete fungus Penicillium subrubescens.</title>
        <authorList>
            <person name="De Vries R.P."/>
            <person name="Peng M."/>
            <person name="Dilokpimol A."/>
            <person name="Hilden K."/>
            <person name="Makela M.R."/>
            <person name="Grigoriev I."/>
            <person name="Riley R."/>
            <person name="Granchi Z."/>
        </authorList>
    </citation>
    <scope>NUCLEOTIDE SEQUENCE [LARGE SCALE GENOMIC DNA]</scope>
    <source>
        <strain evidence="4 5">CBS 132785</strain>
    </source>
</reference>
<dbReference type="SUPFAM" id="SSF51905">
    <property type="entry name" value="FAD/NAD(P)-binding domain"/>
    <property type="match status" value="1"/>
</dbReference>
<evidence type="ECO:0000256" key="3">
    <source>
        <dbReference type="ARBA" id="ARBA00022512"/>
    </source>
</evidence>
<comment type="similarity">
    <text evidence="2">Belongs to the GMC oxidoreductase family.</text>
</comment>
<keyword evidence="3" id="KW-0964">Secreted</keyword>
<dbReference type="PANTHER" id="PTHR11552">
    <property type="entry name" value="GLUCOSE-METHANOL-CHOLINE GMC OXIDOREDUCTASE"/>
    <property type="match status" value="1"/>
</dbReference>
<evidence type="ECO:0000313" key="5">
    <source>
        <dbReference type="Proteomes" id="UP000186955"/>
    </source>
</evidence>
<dbReference type="EMBL" id="MNBE01000670">
    <property type="protein sequence ID" value="OKO98642.1"/>
    <property type="molecule type" value="Genomic_DNA"/>
</dbReference>
<keyword evidence="3" id="KW-0134">Cell wall</keyword>
<dbReference type="Gene3D" id="3.50.50.60">
    <property type="entry name" value="FAD/NAD(P)-binding domain"/>
    <property type="match status" value="1"/>
</dbReference>
<dbReference type="OrthoDB" id="4367626at2759"/>
<dbReference type="STRING" id="1316194.A0A1Q5TEM7"/>
<dbReference type="GO" id="GO:0050660">
    <property type="term" value="F:flavin adenine dinucleotide binding"/>
    <property type="evidence" value="ECO:0007669"/>
    <property type="project" value="InterPro"/>
</dbReference>